<feature type="compositionally biased region" description="Low complexity" evidence="3">
    <location>
        <begin position="387"/>
        <end position="402"/>
    </location>
</feature>
<keyword evidence="4" id="KW-0472">Membrane</keyword>
<evidence type="ECO:0008006" key="7">
    <source>
        <dbReference type="Google" id="ProtNLM"/>
    </source>
</evidence>
<evidence type="ECO:0000256" key="4">
    <source>
        <dbReference type="SAM" id="Phobius"/>
    </source>
</evidence>
<keyword evidence="6" id="KW-1185">Reference proteome</keyword>
<dbReference type="Proteomes" id="UP001304243">
    <property type="component" value="Unassembled WGS sequence"/>
</dbReference>
<keyword evidence="4" id="KW-0812">Transmembrane</keyword>
<sequence length="536" mass="58036">MALAIQLSPQNGSNCAYLSHKIYCYGGSTGAGDSSSDNDVLMALDINSNNKEATPYQNLNSQWQPIPMTTTTISLGKRSAPHVASLLDGKRLMIYGGYNNNATSKLSNQAVLYNAESNHWESLPNFNDAANGGDRQIYNGTAVSVPHLNAIGFYGGYEEHVQIESGYTLSTGAKLSNLTFTNVDGISNSYVGFYYFTLFDLNLNTWTTPQQYNPPLTHHTALTSTYHPDSKRIIYMGGAYYDPTGSRLFTNLLNRSMIFDTTNGQWIKQDLLGATVPRPRTMHTATLLPDGNTILLYGGTGNGINATADYCYTLDVPTMTWTRQSLIAPLGTSSGPRFQHSAVLVENAVFILFGIDKDANPTFDLLVLDVRNVGAIQFSSKYPLDASGSSNSNSNGSSSHDGTGAGGGKDKSGLSSGATIGIAVGCSIVGVLLVAVCIFVMRRARQQRRHTTARQHGDDTYGPSSLSNHHDVSTATKQQEHEMMQVDWDKIEKIDPPHQFIVKSTSSNDVTKPSVDSNLNMTLPDVVVPVEKPDGK</sequence>
<accession>A0AAN7DC69</accession>
<keyword evidence="1" id="KW-0880">Kelch repeat</keyword>
<dbReference type="PANTHER" id="PTHR46093">
    <property type="entry name" value="ACYL-COA-BINDING DOMAIN-CONTAINING PROTEIN 5"/>
    <property type="match status" value="1"/>
</dbReference>
<keyword evidence="2" id="KW-0677">Repeat</keyword>
<evidence type="ECO:0000256" key="2">
    <source>
        <dbReference type="ARBA" id="ARBA00022737"/>
    </source>
</evidence>
<proteinExistence type="predicted"/>
<dbReference type="Pfam" id="PF24681">
    <property type="entry name" value="Kelch_KLHDC2_KLHL20_DRC7"/>
    <property type="match status" value="1"/>
</dbReference>
<dbReference type="SUPFAM" id="SSF117281">
    <property type="entry name" value="Kelch motif"/>
    <property type="match status" value="2"/>
</dbReference>
<dbReference type="InterPro" id="IPR015915">
    <property type="entry name" value="Kelch-typ_b-propeller"/>
</dbReference>
<dbReference type="PANTHER" id="PTHR46093:SF18">
    <property type="entry name" value="FIBRONECTIN TYPE-III DOMAIN-CONTAINING PROTEIN"/>
    <property type="match status" value="1"/>
</dbReference>
<dbReference type="RefSeq" id="XP_064679781.1">
    <property type="nucleotide sequence ID" value="XM_064832078.1"/>
</dbReference>
<dbReference type="Gene3D" id="2.120.10.80">
    <property type="entry name" value="Kelch-type beta propeller"/>
    <property type="match status" value="2"/>
</dbReference>
<keyword evidence="4" id="KW-1133">Transmembrane helix</keyword>
<feature type="region of interest" description="Disordered" evidence="3">
    <location>
        <begin position="447"/>
        <end position="481"/>
    </location>
</feature>
<evidence type="ECO:0000256" key="1">
    <source>
        <dbReference type="ARBA" id="ARBA00022441"/>
    </source>
</evidence>
<dbReference type="GeneID" id="89956595"/>
<comment type="caution">
    <text evidence="5">The sequence shown here is derived from an EMBL/GenBank/DDBJ whole genome shotgun (WGS) entry which is preliminary data.</text>
</comment>
<evidence type="ECO:0000313" key="6">
    <source>
        <dbReference type="Proteomes" id="UP001304243"/>
    </source>
</evidence>
<feature type="region of interest" description="Disordered" evidence="3">
    <location>
        <begin position="385"/>
        <end position="412"/>
    </location>
</feature>
<dbReference type="EMBL" id="JASEJX010000019">
    <property type="protein sequence ID" value="KAK4513115.1"/>
    <property type="molecule type" value="Genomic_DNA"/>
</dbReference>
<evidence type="ECO:0000313" key="5">
    <source>
        <dbReference type="EMBL" id="KAK4513115.1"/>
    </source>
</evidence>
<dbReference type="AlphaFoldDB" id="A0AAN7DC69"/>
<feature type="transmembrane region" description="Helical" evidence="4">
    <location>
        <begin position="420"/>
        <end position="441"/>
    </location>
</feature>
<reference evidence="5 6" key="1">
    <citation type="submission" date="2022-11" db="EMBL/GenBank/DDBJ databases">
        <title>Mucor velutinosus strain NIH1002 WGS.</title>
        <authorList>
            <person name="Subramanian P."/>
            <person name="Mullikin J.C."/>
            <person name="Segre J.A."/>
            <person name="Zelazny A.M."/>
        </authorList>
    </citation>
    <scope>NUCLEOTIDE SEQUENCE [LARGE SCALE GENOMIC DNA]</scope>
    <source>
        <strain evidence="5 6">NIH1002</strain>
    </source>
</reference>
<feature type="compositionally biased region" description="Basic and acidic residues" evidence="3">
    <location>
        <begin position="468"/>
        <end position="481"/>
    </location>
</feature>
<protein>
    <recommendedName>
        <fullName evidence="7">Galactose oxidase</fullName>
    </recommendedName>
</protein>
<organism evidence="5 6">
    <name type="scientific">Mucor velutinosus</name>
    <dbReference type="NCBI Taxonomy" id="708070"/>
    <lineage>
        <taxon>Eukaryota</taxon>
        <taxon>Fungi</taxon>
        <taxon>Fungi incertae sedis</taxon>
        <taxon>Mucoromycota</taxon>
        <taxon>Mucoromycotina</taxon>
        <taxon>Mucoromycetes</taxon>
        <taxon>Mucorales</taxon>
        <taxon>Mucorineae</taxon>
        <taxon>Mucoraceae</taxon>
        <taxon>Mucor</taxon>
    </lineage>
</organism>
<gene>
    <name evidence="5" type="ORF">ATC70_012909</name>
</gene>
<dbReference type="CDD" id="cd21699">
    <property type="entry name" value="JMTM_APP_like"/>
    <property type="match status" value="1"/>
</dbReference>
<evidence type="ECO:0000256" key="3">
    <source>
        <dbReference type="SAM" id="MobiDB-lite"/>
    </source>
</evidence>
<name>A0AAN7DC69_9FUNG</name>